<dbReference type="SUPFAM" id="SSF56601">
    <property type="entry name" value="beta-lactamase/transpeptidase-like"/>
    <property type="match status" value="1"/>
</dbReference>
<evidence type="ECO:0000313" key="5">
    <source>
        <dbReference type="Proteomes" id="UP001245184"/>
    </source>
</evidence>
<evidence type="ECO:0000259" key="3">
    <source>
        <dbReference type="Pfam" id="PF20732"/>
    </source>
</evidence>
<dbReference type="Proteomes" id="UP001245184">
    <property type="component" value="Unassembled WGS sequence"/>
</dbReference>
<dbReference type="Pfam" id="PF20732">
    <property type="entry name" value="NamZ_C"/>
    <property type="match status" value="1"/>
</dbReference>
<proteinExistence type="predicted"/>
<dbReference type="Gene3D" id="3.40.50.12170">
    <property type="entry name" value="Uncharacterised protein PF07075, DUF1343"/>
    <property type="match status" value="1"/>
</dbReference>
<dbReference type="AlphaFoldDB" id="A0ABD5CRD1"/>
<evidence type="ECO:0000259" key="2">
    <source>
        <dbReference type="Pfam" id="PF07075"/>
    </source>
</evidence>
<dbReference type="Pfam" id="PF07075">
    <property type="entry name" value="NamZ_N"/>
    <property type="match status" value="1"/>
</dbReference>
<evidence type="ECO:0000259" key="1">
    <source>
        <dbReference type="Pfam" id="PF00144"/>
    </source>
</evidence>
<dbReference type="Pfam" id="PF00144">
    <property type="entry name" value="Beta-lactamase"/>
    <property type="match status" value="1"/>
</dbReference>
<feature type="domain" description="Peptidoglycan beta-N-acetylmuramidase NamZ N-terminal" evidence="2">
    <location>
        <begin position="446"/>
        <end position="645"/>
    </location>
</feature>
<dbReference type="InterPro" id="IPR048502">
    <property type="entry name" value="NamZ_N"/>
</dbReference>
<reference evidence="4 5" key="1">
    <citation type="submission" date="2023-08" db="EMBL/GenBank/DDBJ databases">
        <title>Genome sequencing of plant associated microbes to promote plant fitness in Sorghum bicolor and Oryza sativa.</title>
        <authorList>
            <person name="Coleman-Derr D."/>
        </authorList>
    </citation>
    <scope>NUCLEOTIDE SEQUENCE [LARGE SCALE GENOMIC DNA]</scope>
    <source>
        <strain evidence="4 5">SLBN-33</strain>
    </source>
</reference>
<dbReference type="PANTHER" id="PTHR42915">
    <property type="entry name" value="HYPOTHETICAL 460 KDA PROTEIN IN FEUA-SIGW INTERGENIC REGION [PRECURSOR]"/>
    <property type="match status" value="1"/>
</dbReference>
<feature type="domain" description="Beta-lactamase-related" evidence="1">
    <location>
        <begin position="52"/>
        <end position="386"/>
    </location>
</feature>
<accession>A0ABD5CRD1</accession>
<comment type="caution">
    <text evidence="4">The sequence shown here is derived from an EMBL/GenBank/DDBJ whole genome shotgun (WGS) entry which is preliminary data.</text>
</comment>
<organism evidence="4 5">
    <name type="scientific">Paraburkholderia graminis</name>
    <dbReference type="NCBI Taxonomy" id="60548"/>
    <lineage>
        <taxon>Bacteria</taxon>
        <taxon>Pseudomonadati</taxon>
        <taxon>Pseudomonadota</taxon>
        <taxon>Betaproteobacteria</taxon>
        <taxon>Burkholderiales</taxon>
        <taxon>Burkholderiaceae</taxon>
        <taxon>Paraburkholderia</taxon>
    </lineage>
</organism>
<dbReference type="InterPro" id="IPR008302">
    <property type="entry name" value="NamZ"/>
</dbReference>
<dbReference type="EMBL" id="JAVIZN010000002">
    <property type="protein sequence ID" value="MDR6207896.1"/>
    <property type="molecule type" value="Genomic_DNA"/>
</dbReference>
<dbReference type="InterPro" id="IPR001466">
    <property type="entry name" value="Beta-lactam-related"/>
</dbReference>
<gene>
    <name evidence="4" type="ORF">QF025_006616</name>
</gene>
<dbReference type="InterPro" id="IPR048503">
    <property type="entry name" value="NamZ_C"/>
</dbReference>
<name>A0ABD5CRD1_9BURK</name>
<dbReference type="PANTHER" id="PTHR42915:SF1">
    <property type="entry name" value="PEPTIDOGLYCAN BETA-N-ACETYLMURAMIDASE NAMZ"/>
    <property type="match status" value="1"/>
</dbReference>
<sequence>MESAQSVRSCGLAAMKTGLARTVLPIALTAMLMYVPSFARAGPLDPSARVELERIVAGQIEAGRLPGAVVLAGSADEVQYREAFGQRMTRPHGEAMTVDTVFDLASVTKVIATTTAVMQQVEVGHLDLDAPVIRYWPEFAANGKEQVTVRQLLAHTSGLQADLNARPARPGREGVLSEIAQQRLYAIPGERVIYSDLNFAVLGRLVERVTGEPLDEYCRTHIFGPLGMRDTGFLPDAQHVARSAATTAGRRGKVHDPLAMWMQGVAGNAGLFSTADDLGRFARMLLNGGFSATRPATRVLIPSSIEALAAPASPLATQPWRSLGWQLGSPLAANRDRLPPVGLIEHTGYTGTGIWIDFITRRFIVILTNRVHADDGGDARPLRAQIVAALASGTPPLTVADVGAALPSATAVLASVSRLPRATGSVRSGLDVLEDQQFAPLSGRRVGLVTNRTGFDATGTRTVDVLAHAPGVDLVALFSPEHGLNSDVDDRVGDSRDVATGLTVHSLYNGTRRFPPGSLDDLDALVFDIQDAGARFFTYETTLGYALEAAAARGIPLFVLDRPDPLGADRFGGPVLDPGRESFTGYFSLPLQPGMTVGELATLFNRERNIRADLHVISMTGYRRSMPFADTGLGWVPLSPNIRTLAQLELYPEVAMVEGANVSVGRGTPAPFVLTGAPWIDGTKFAAALNALDTGVRFVAVDFVPTESTWRGRLCHGVQILREPATAAPVGRVGLALAVTLLALYPKYFDVAATRDAIGSSAVWQALSHGAGLDQLEALAAGESRAFAPLRDKYLRY</sequence>
<protein>
    <submittedName>
        <fullName evidence="4">Uncharacterized protein YbbC (DUF1343 family)/CubicO group peptidase (Beta-lactamase class C family)</fullName>
    </submittedName>
</protein>
<dbReference type="Gene3D" id="3.40.710.10">
    <property type="entry name" value="DD-peptidase/beta-lactamase superfamily"/>
    <property type="match status" value="1"/>
</dbReference>
<dbReference type="RefSeq" id="WP_310034937.1">
    <property type="nucleotide sequence ID" value="NZ_JAVIZN010000002.1"/>
</dbReference>
<dbReference type="Gene3D" id="3.90.1150.140">
    <property type="match status" value="1"/>
</dbReference>
<dbReference type="InterPro" id="IPR012338">
    <property type="entry name" value="Beta-lactam/transpept-like"/>
</dbReference>
<feature type="domain" description="Peptidoglycan beta-N-acetylmuramidase NamZ C-terminal" evidence="3">
    <location>
        <begin position="650"/>
        <end position="797"/>
    </location>
</feature>
<evidence type="ECO:0000313" key="4">
    <source>
        <dbReference type="EMBL" id="MDR6207896.1"/>
    </source>
</evidence>